<dbReference type="Gene3D" id="3.90.550.10">
    <property type="entry name" value="Spore Coat Polysaccharide Biosynthesis Protein SpsA, Chain A"/>
    <property type="match status" value="1"/>
</dbReference>
<sequence length="323" mass="37205">MPAKPIDIADSTPLISFIITTCGVPDDILQNCIHHIISLSLNANEREIILIDNGLEDPPSKELLDMDENMIYARKQNISLAAARNMGIQLASGEYIQFLSGSDYLLTAPYEHCLDIVRFHQPDIVFFQETHKEKAGTSFTFVGPITGSSYLHDYHLNPAACQYIFRSKILGSLRFSTKIIHEDEDFTPQLCLRSERIYFTDADAYFCRPQRGTETVGQDKRYHLTRLTDIEKVIAHLQDLADHLGESDRVALNRRVAQLSMNYLYQTIQITRSNRHLNDAVEWLRKRGLFPLPDKKYSRKYRLFRKLVNTSAGRRLLLFLLPR</sequence>
<name>A0ABT1BVI1_9BACT</name>
<dbReference type="EMBL" id="JAMXLY010000011">
    <property type="protein sequence ID" value="MCO6025096.1"/>
    <property type="molecule type" value="Genomic_DNA"/>
</dbReference>
<organism evidence="2 3">
    <name type="scientific">Segatella cerevisiae</name>
    <dbReference type="NCBI Taxonomy" id="2053716"/>
    <lineage>
        <taxon>Bacteria</taxon>
        <taxon>Pseudomonadati</taxon>
        <taxon>Bacteroidota</taxon>
        <taxon>Bacteroidia</taxon>
        <taxon>Bacteroidales</taxon>
        <taxon>Prevotellaceae</taxon>
        <taxon>Segatella</taxon>
    </lineage>
</organism>
<evidence type="ECO:0000259" key="1">
    <source>
        <dbReference type="Pfam" id="PF00535"/>
    </source>
</evidence>
<comment type="caution">
    <text evidence="2">The sequence shown here is derived from an EMBL/GenBank/DDBJ whole genome shotgun (WGS) entry which is preliminary data.</text>
</comment>
<dbReference type="Pfam" id="PF00535">
    <property type="entry name" value="Glycos_transf_2"/>
    <property type="match status" value="1"/>
</dbReference>
<dbReference type="SUPFAM" id="SSF53448">
    <property type="entry name" value="Nucleotide-diphospho-sugar transferases"/>
    <property type="match status" value="1"/>
</dbReference>
<keyword evidence="3" id="KW-1185">Reference proteome</keyword>
<reference evidence="2 3" key="1">
    <citation type="submission" date="2022-06" db="EMBL/GenBank/DDBJ databases">
        <title>A taxonomic note on the genus Prevotella: Description of four novel genera and emended description of the genera Hallella and Xylanibacter.</title>
        <authorList>
            <person name="Hitch T.C.A."/>
        </authorList>
    </citation>
    <scope>NUCLEOTIDE SEQUENCE [LARGE SCALE GENOMIC DNA]</scope>
    <source>
        <strain evidence="2 3">DSM 100619</strain>
    </source>
</reference>
<protein>
    <submittedName>
        <fullName evidence="2">Glycosyltransferase family 2 protein</fullName>
    </submittedName>
</protein>
<gene>
    <name evidence="2" type="ORF">NG821_04450</name>
</gene>
<proteinExistence type="predicted"/>
<dbReference type="Proteomes" id="UP001204015">
    <property type="component" value="Unassembled WGS sequence"/>
</dbReference>
<dbReference type="RefSeq" id="WP_252760459.1">
    <property type="nucleotide sequence ID" value="NZ_JAMXLY010000011.1"/>
</dbReference>
<evidence type="ECO:0000313" key="2">
    <source>
        <dbReference type="EMBL" id="MCO6025096.1"/>
    </source>
</evidence>
<feature type="domain" description="Glycosyltransferase 2-like" evidence="1">
    <location>
        <begin position="16"/>
        <end position="128"/>
    </location>
</feature>
<dbReference type="InterPro" id="IPR001173">
    <property type="entry name" value="Glyco_trans_2-like"/>
</dbReference>
<dbReference type="CDD" id="cd00761">
    <property type="entry name" value="Glyco_tranf_GTA_type"/>
    <property type="match status" value="1"/>
</dbReference>
<accession>A0ABT1BVI1</accession>
<dbReference type="InterPro" id="IPR029044">
    <property type="entry name" value="Nucleotide-diphossugar_trans"/>
</dbReference>
<evidence type="ECO:0000313" key="3">
    <source>
        <dbReference type="Proteomes" id="UP001204015"/>
    </source>
</evidence>